<feature type="region of interest" description="Disordered" evidence="9">
    <location>
        <begin position="78"/>
        <end position="102"/>
    </location>
</feature>
<dbReference type="InterPro" id="IPR047862">
    <property type="entry name" value="TSC22/BUN_CS"/>
</dbReference>
<dbReference type="SUPFAM" id="SSF58026">
    <property type="entry name" value="Delta-sleep-inducing peptide immunoreactive peptide"/>
    <property type="match status" value="1"/>
</dbReference>
<feature type="coiled-coil region" evidence="8">
    <location>
        <begin position="676"/>
        <end position="710"/>
    </location>
</feature>
<keyword evidence="6" id="KW-0804">Transcription</keyword>
<keyword evidence="7" id="KW-0539">Nucleus</keyword>
<keyword evidence="11" id="KW-1185">Reference proteome</keyword>
<dbReference type="PANTHER" id="PTHR46745">
    <property type="entry name" value="TSC22 DOMAIN FAMILY PROTEIN 1"/>
    <property type="match status" value="1"/>
</dbReference>
<evidence type="ECO:0000256" key="2">
    <source>
        <dbReference type="ARBA" id="ARBA00004496"/>
    </source>
</evidence>
<dbReference type="AlphaFoldDB" id="A0AAW2G700"/>
<feature type="compositionally biased region" description="Basic and acidic residues" evidence="9">
    <location>
        <begin position="1"/>
        <end position="17"/>
    </location>
</feature>
<evidence type="ECO:0000256" key="7">
    <source>
        <dbReference type="ARBA" id="ARBA00023242"/>
    </source>
</evidence>
<feature type="compositionally biased region" description="Polar residues" evidence="9">
    <location>
        <begin position="18"/>
        <end position="29"/>
    </location>
</feature>
<evidence type="ECO:0000256" key="4">
    <source>
        <dbReference type="ARBA" id="ARBA00022490"/>
    </source>
</evidence>
<comment type="caution">
    <text evidence="10">The sequence shown here is derived from an EMBL/GenBank/DDBJ whole genome shotgun (WGS) entry which is preliminary data.</text>
</comment>
<feature type="compositionally biased region" description="Basic and acidic residues" evidence="9">
    <location>
        <begin position="90"/>
        <end position="102"/>
    </location>
</feature>
<dbReference type="Gene3D" id="1.20.5.490">
    <property type="entry name" value="Single helix bin"/>
    <property type="match status" value="1"/>
</dbReference>
<dbReference type="GO" id="GO:0006357">
    <property type="term" value="P:regulation of transcription by RNA polymerase II"/>
    <property type="evidence" value="ECO:0007669"/>
    <property type="project" value="InterPro"/>
</dbReference>
<comment type="similarity">
    <text evidence="3">Belongs to the TSC-22/Dip/Bun family.</text>
</comment>
<reference evidence="10 11" key="1">
    <citation type="submission" date="2023-03" db="EMBL/GenBank/DDBJ databases">
        <title>High recombination rates correlate with genetic variation in Cardiocondyla obscurior ants.</title>
        <authorList>
            <person name="Errbii M."/>
        </authorList>
    </citation>
    <scope>NUCLEOTIDE SEQUENCE [LARGE SCALE GENOMIC DNA]</scope>
    <source>
        <strain evidence="10">Alpha-2009</strain>
        <tissue evidence="10">Whole body</tissue>
    </source>
</reference>
<feature type="compositionally biased region" description="Polar residues" evidence="9">
    <location>
        <begin position="494"/>
        <end position="515"/>
    </location>
</feature>
<dbReference type="Pfam" id="PF01166">
    <property type="entry name" value="TSC22"/>
    <property type="match status" value="1"/>
</dbReference>
<organism evidence="10 11">
    <name type="scientific">Cardiocondyla obscurior</name>
    <dbReference type="NCBI Taxonomy" id="286306"/>
    <lineage>
        <taxon>Eukaryota</taxon>
        <taxon>Metazoa</taxon>
        <taxon>Ecdysozoa</taxon>
        <taxon>Arthropoda</taxon>
        <taxon>Hexapoda</taxon>
        <taxon>Insecta</taxon>
        <taxon>Pterygota</taxon>
        <taxon>Neoptera</taxon>
        <taxon>Endopterygota</taxon>
        <taxon>Hymenoptera</taxon>
        <taxon>Apocrita</taxon>
        <taxon>Aculeata</taxon>
        <taxon>Formicoidea</taxon>
        <taxon>Formicidae</taxon>
        <taxon>Myrmicinae</taxon>
        <taxon>Cardiocondyla</taxon>
    </lineage>
</organism>
<feature type="compositionally biased region" description="Acidic residues" evidence="9">
    <location>
        <begin position="80"/>
        <end position="89"/>
    </location>
</feature>
<evidence type="ECO:0000256" key="5">
    <source>
        <dbReference type="ARBA" id="ARBA00023015"/>
    </source>
</evidence>
<dbReference type="CDD" id="cd21936">
    <property type="entry name" value="ZIP_TSC22D"/>
    <property type="match status" value="1"/>
</dbReference>
<dbReference type="Proteomes" id="UP001430953">
    <property type="component" value="Unassembled WGS sequence"/>
</dbReference>
<feature type="region of interest" description="Disordered" evidence="9">
    <location>
        <begin position="305"/>
        <end position="440"/>
    </location>
</feature>
<dbReference type="GO" id="GO:0005634">
    <property type="term" value="C:nucleus"/>
    <property type="evidence" value="ECO:0007669"/>
    <property type="project" value="UniProtKB-SubCell"/>
</dbReference>
<feature type="region of interest" description="Disordered" evidence="9">
    <location>
        <begin position="491"/>
        <end position="515"/>
    </location>
</feature>
<dbReference type="PROSITE" id="PS01289">
    <property type="entry name" value="TSC22"/>
    <property type="match status" value="1"/>
</dbReference>
<feature type="compositionally biased region" description="Polar residues" evidence="9">
    <location>
        <begin position="419"/>
        <end position="440"/>
    </location>
</feature>
<proteinExistence type="inferred from homology"/>
<evidence type="ECO:0000256" key="6">
    <source>
        <dbReference type="ARBA" id="ARBA00023163"/>
    </source>
</evidence>
<dbReference type="InterPro" id="IPR000580">
    <property type="entry name" value="TSC22/Bun"/>
</dbReference>
<dbReference type="GO" id="GO:0008284">
    <property type="term" value="P:positive regulation of cell population proliferation"/>
    <property type="evidence" value="ECO:0007669"/>
    <property type="project" value="TreeGrafter"/>
</dbReference>
<dbReference type="EMBL" id="JADYXP020000005">
    <property type="protein sequence ID" value="KAL0123413.1"/>
    <property type="molecule type" value="Genomic_DNA"/>
</dbReference>
<feature type="compositionally biased region" description="Low complexity" evidence="9">
    <location>
        <begin position="312"/>
        <end position="418"/>
    </location>
</feature>
<name>A0AAW2G700_9HYME</name>
<dbReference type="PANTHER" id="PTHR46745:SF1">
    <property type="entry name" value="TSC22 DOMAIN FAMILY PROTEIN 1"/>
    <property type="match status" value="1"/>
</dbReference>
<evidence type="ECO:0000256" key="3">
    <source>
        <dbReference type="ARBA" id="ARBA00007908"/>
    </source>
</evidence>
<evidence type="ECO:0000313" key="11">
    <source>
        <dbReference type="Proteomes" id="UP001430953"/>
    </source>
</evidence>
<evidence type="ECO:0000256" key="1">
    <source>
        <dbReference type="ARBA" id="ARBA00004123"/>
    </source>
</evidence>
<keyword evidence="5" id="KW-0805">Transcription regulation</keyword>
<keyword evidence="4" id="KW-0963">Cytoplasm</keyword>
<keyword evidence="8" id="KW-0175">Coiled coil</keyword>
<sequence>MADNVHKRSHRLSDGSKKTSNPVHRTTTETIRLGEIDRHYQPVVTPNSVQAVSGNQCNRKKTSSFQITSVTVGCRMSNDAGEDSNDDLDESHTEDNSMEHSRITDLDIETPSYSEETFSKEDVFFNTSTAALSTAPVIPTSSQYGLAIVPSEGGNINNSVNDSNINTLDITSVTDKQDADLRDVHSHGRNERFKVVKIESTEPFKRGRWTCMDYLDHTSVNQPTVIGTSKVSDPNEVCISYGVTDSGIVIPEVAKQSIVTEDKGISIDANGPVSSHSDVAHPSIAVSNNSTQSISSATYTVNNSISPNVQHNATSTQVQAQTANQSQSQTQTQSQTQPQPQPQPQTQTQSPNQGQSQTQTQNQAQTQTQSQTKVQQPSTQYFQSQTQSIATQSQQKQPQQQQQPSQTSQSSQSSTLPSNLQVTHPNNLGQPQSMPQGSIPIITQTSNSAVTSQPSISHSKEETYVTVSTQSQSLPVQNVCQSTVQQASATSQTPNIHVTQHQSEPTSCQQSLSTQISDPLTAVQGKISTMQNVHKVSQSAGSPQQTSSTIHSSGAAVQSQVMASTTQQMQPQTSNGNASVQITQVTAGCQNVVGGLQQGNIAFHQTDPEQESISGIVPNVTVQSADTTLLESLAEVTQSSDEHRTLEDNESVSGTSAVAIDNKIEQAMDLVKSHLMFAVREEVEVLKEKIAELMDRINQLEAENSILKAHATSDTLAQLSQSAAKLSQNNSGSGQ</sequence>
<feature type="region of interest" description="Disordered" evidence="9">
    <location>
        <begin position="532"/>
        <end position="556"/>
    </location>
</feature>
<evidence type="ECO:0000256" key="9">
    <source>
        <dbReference type="SAM" id="MobiDB-lite"/>
    </source>
</evidence>
<feature type="region of interest" description="Disordered" evidence="9">
    <location>
        <begin position="1"/>
        <end position="29"/>
    </location>
</feature>
<evidence type="ECO:0000313" key="10">
    <source>
        <dbReference type="EMBL" id="KAL0123413.1"/>
    </source>
</evidence>
<protein>
    <submittedName>
        <fullName evidence="10">Uncharacterized protein</fullName>
    </submittedName>
</protein>
<accession>A0AAW2G700</accession>
<dbReference type="GO" id="GO:0043066">
    <property type="term" value="P:negative regulation of apoptotic process"/>
    <property type="evidence" value="ECO:0007669"/>
    <property type="project" value="TreeGrafter"/>
</dbReference>
<gene>
    <name evidence="10" type="ORF">PUN28_005740</name>
</gene>
<evidence type="ECO:0000256" key="8">
    <source>
        <dbReference type="SAM" id="Coils"/>
    </source>
</evidence>
<dbReference type="GO" id="GO:0005829">
    <property type="term" value="C:cytosol"/>
    <property type="evidence" value="ECO:0007669"/>
    <property type="project" value="TreeGrafter"/>
</dbReference>
<comment type="subcellular location">
    <subcellularLocation>
        <location evidence="2">Cytoplasm</location>
    </subcellularLocation>
    <subcellularLocation>
        <location evidence="1">Nucleus</location>
    </subcellularLocation>
</comment>